<dbReference type="AlphaFoldDB" id="A0A1H6UXG7"/>
<feature type="chain" id="PRO_5010343721" evidence="6">
    <location>
        <begin position="28"/>
        <end position="324"/>
    </location>
</feature>
<dbReference type="InterPro" id="IPR050492">
    <property type="entry name" value="Bact_metal-bind_prot9"/>
</dbReference>
<dbReference type="EMBL" id="FNZI01000001">
    <property type="protein sequence ID" value="SEI95344.1"/>
    <property type="molecule type" value="Genomic_DNA"/>
</dbReference>
<proteinExistence type="inferred from homology"/>
<evidence type="ECO:0000256" key="2">
    <source>
        <dbReference type="ARBA" id="ARBA00022448"/>
    </source>
</evidence>
<dbReference type="SUPFAM" id="SSF53807">
    <property type="entry name" value="Helical backbone' metal receptor"/>
    <property type="match status" value="1"/>
</dbReference>
<dbReference type="Proteomes" id="UP000183315">
    <property type="component" value="Unassembled WGS sequence"/>
</dbReference>
<evidence type="ECO:0000256" key="4">
    <source>
        <dbReference type="RuleBase" id="RU003512"/>
    </source>
</evidence>
<dbReference type="PANTHER" id="PTHR42953:SF3">
    <property type="entry name" value="HIGH-AFFINITY ZINC UPTAKE SYSTEM PROTEIN ZNUA"/>
    <property type="match status" value="1"/>
</dbReference>
<feature type="signal peptide" evidence="6">
    <location>
        <begin position="1"/>
        <end position="27"/>
    </location>
</feature>
<dbReference type="GO" id="GO:0046872">
    <property type="term" value="F:metal ion binding"/>
    <property type="evidence" value="ECO:0007669"/>
    <property type="project" value="InterPro"/>
</dbReference>
<evidence type="ECO:0000256" key="1">
    <source>
        <dbReference type="ARBA" id="ARBA00011028"/>
    </source>
</evidence>
<dbReference type="InterPro" id="IPR006128">
    <property type="entry name" value="Lipoprotein_PsaA-like"/>
</dbReference>
<organism evidence="7 8">
    <name type="scientific">Demequina mangrovi</name>
    <dbReference type="NCBI Taxonomy" id="1043493"/>
    <lineage>
        <taxon>Bacteria</taxon>
        <taxon>Bacillati</taxon>
        <taxon>Actinomycetota</taxon>
        <taxon>Actinomycetes</taxon>
        <taxon>Micrococcales</taxon>
        <taxon>Demequinaceae</taxon>
        <taxon>Demequina</taxon>
    </lineage>
</organism>
<keyword evidence="8" id="KW-1185">Reference proteome</keyword>
<comment type="similarity">
    <text evidence="1 4">Belongs to the bacterial solute-binding protein 9 family.</text>
</comment>
<dbReference type="STRING" id="1043493.SAMN05421637_0526"/>
<feature type="region of interest" description="Disordered" evidence="5">
    <location>
        <begin position="129"/>
        <end position="159"/>
    </location>
</feature>
<protein>
    <submittedName>
        <fullName evidence="7">Zinc transport system substrate-binding protein</fullName>
    </submittedName>
</protein>
<dbReference type="PROSITE" id="PS51257">
    <property type="entry name" value="PROKAR_LIPOPROTEIN"/>
    <property type="match status" value="1"/>
</dbReference>
<reference evidence="8" key="1">
    <citation type="submission" date="2016-10" db="EMBL/GenBank/DDBJ databases">
        <authorList>
            <person name="Varghese N."/>
        </authorList>
    </citation>
    <scope>NUCLEOTIDE SEQUENCE [LARGE SCALE GENOMIC DNA]</scope>
    <source>
        <strain evidence="8">DSM 24868</strain>
    </source>
</reference>
<dbReference type="PRINTS" id="PR00690">
    <property type="entry name" value="ADHESNFAMILY"/>
</dbReference>
<evidence type="ECO:0000313" key="8">
    <source>
        <dbReference type="Proteomes" id="UP000183315"/>
    </source>
</evidence>
<sequence>MVRMKKTSAAIAAAAASTLLLSACSTADSEGGTSADATDGALTVATAFYPLQFVAEQVGGDHVVVVSMTPAGVEPHDVELSPATVRKLGTADLALYLSEFQPAVDDAISTTGVEALDAAAVVELHAESGHADDEHTDDEHADEDHADEDEHDHGSSDPHFWLDPELLAAYADAVGQAFAAADPDNADTYTANAEALHDSLHEIDEQFATGLAQCERDTIVTGHEAFGYLADRYDLHQEGIAGLDPESEPSPARILEIKDIIAETGATTIFTEDEVSASVAEALASDVGVETSVLSPVETVADGEDYISVMTANLATLEGALGCE</sequence>
<feature type="compositionally biased region" description="Acidic residues" evidence="5">
    <location>
        <begin position="134"/>
        <end position="150"/>
    </location>
</feature>
<keyword evidence="3 6" id="KW-0732">Signal</keyword>
<dbReference type="GO" id="GO:0007155">
    <property type="term" value="P:cell adhesion"/>
    <property type="evidence" value="ECO:0007669"/>
    <property type="project" value="InterPro"/>
</dbReference>
<evidence type="ECO:0000256" key="5">
    <source>
        <dbReference type="SAM" id="MobiDB-lite"/>
    </source>
</evidence>
<dbReference type="InterPro" id="IPR006127">
    <property type="entry name" value="ZnuA-like"/>
</dbReference>
<name>A0A1H6UXG7_9MICO</name>
<dbReference type="GO" id="GO:0030001">
    <property type="term" value="P:metal ion transport"/>
    <property type="evidence" value="ECO:0007669"/>
    <property type="project" value="InterPro"/>
</dbReference>
<accession>A0A1H6UXG7</accession>
<evidence type="ECO:0000256" key="3">
    <source>
        <dbReference type="ARBA" id="ARBA00022729"/>
    </source>
</evidence>
<evidence type="ECO:0000256" key="6">
    <source>
        <dbReference type="SAM" id="SignalP"/>
    </source>
</evidence>
<dbReference type="Pfam" id="PF01297">
    <property type="entry name" value="ZnuA"/>
    <property type="match status" value="1"/>
</dbReference>
<dbReference type="eggNOG" id="COG0803">
    <property type="taxonomic scope" value="Bacteria"/>
</dbReference>
<dbReference type="PANTHER" id="PTHR42953">
    <property type="entry name" value="HIGH-AFFINITY ZINC UPTAKE SYSTEM PROTEIN ZNUA-RELATED"/>
    <property type="match status" value="1"/>
</dbReference>
<evidence type="ECO:0000313" key="7">
    <source>
        <dbReference type="EMBL" id="SEI95344.1"/>
    </source>
</evidence>
<gene>
    <name evidence="7" type="ORF">SAMN05421637_0526</name>
</gene>
<keyword evidence="2 4" id="KW-0813">Transport</keyword>
<dbReference type="Gene3D" id="3.40.50.1980">
    <property type="entry name" value="Nitrogenase molybdenum iron protein domain"/>
    <property type="match status" value="2"/>
</dbReference>